<dbReference type="InterPro" id="IPR022272">
    <property type="entry name" value="Lipocalin_CS"/>
</dbReference>
<dbReference type="EMBL" id="CP042467">
    <property type="protein sequence ID" value="QED26829.1"/>
    <property type="molecule type" value="Genomic_DNA"/>
</dbReference>
<feature type="domain" description="Lipocalin/cytosolic fatty-acid binding" evidence="3">
    <location>
        <begin position="36"/>
        <end position="176"/>
    </location>
</feature>
<organism evidence="4 5">
    <name type="scientific">Microvenator marinus</name>
    <dbReference type="NCBI Taxonomy" id="2600177"/>
    <lineage>
        <taxon>Bacteria</taxon>
        <taxon>Deltaproteobacteria</taxon>
        <taxon>Bradymonadales</taxon>
        <taxon>Microvenatoraceae</taxon>
        <taxon>Microvenator</taxon>
    </lineage>
</organism>
<dbReference type="Pfam" id="PF08212">
    <property type="entry name" value="Lipocalin_2"/>
    <property type="match status" value="1"/>
</dbReference>
<comment type="similarity">
    <text evidence="1 2">Belongs to the calycin superfamily. Lipocalin family.</text>
</comment>
<keyword evidence="5" id="KW-1185">Reference proteome</keyword>
<dbReference type="InterPro" id="IPR002446">
    <property type="entry name" value="Lipocalin_bac"/>
</dbReference>
<dbReference type="InterPro" id="IPR000566">
    <property type="entry name" value="Lipocln_cytosolic_FA-bd_dom"/>
</dbReference>
<protein>
    <submittedName>
        <fullName evidence="4">Lipocalin family protein</fullName>
    </submittedName>
</protein>
<keyword evidence="2" id="KW-0732">Signal</keyword>
<dbReference type="SUPFAM" id="SSF50814">
    <property type="entry name" value="Lipocalins"/>
    <property type="match status" value="1"/>
</dbReference>
<evidence type="ECO:0000256" key="2">
    <source>
        <dbReference type="PIRNR" id="PIRNR036893"/>
    </source>
</evidence>
<dbReference type="PANTHER" id="PTHR10612:SF34">
    <property type="entry name" value="APOLIPOPROTEIN D"/>
    <property type="match status" value="1"/>
</dbReference>
<dbReference type="OrthoDB" id="9793905at2"/>
<dbReference type="PIRSF" id="PIRSF036893">
    <property type="entry name" value="Lipocalin_ApoD"/>
    <property type="match status" value="1"/>
</dbReference>
<dbReference type="InterPro" id="IPR012674">
    <property type="entry name" value="Calycin"/>
</dbReference>
<dbReference type="AlphaFoldDB" id="A0A5B8XTW1"/>
<feature type="chain" id="PRO_5023584821" evidence="2">
    <location>
        <begin position="19"/>
        <end position="177"/>
    </location>
</feature>
<name>A0A5B8XTW1_9DELT</name>
<dbReference type="InterPro" id="IPR022271">
    <property type="entry name" value="Lipocalin_ApoD"/>
</dbReference>
<gene>
    <name evidence="4" type="ORF">FRD01_06150</name>
</gene>
<evidence type="ECO:0000256" key="1">
    <source>
        <dbReference type="ARBA" id="ARBA00006889"/>
    </source>
</evidence>
<feature type="signal peptide" evidence="2">
    <location>
        <begin position="1"/>
        <end position="18"/>
    </location>
</feature>
<dbReference type="PROSITE" id="PS00213">
    <property type="entry name" value="LIPOCALIN"/>
    <property type="match status" value="1"/>
</dbReference>
<dbReference type="PROSITE" id="PS51257">
    <property type="entry name" value="PROKAR_LIPOPROTEIN"/>
    <property type="match status" value="1"/>
</dbReference>
<dbReference type="RefSeq" id="WP_146958514.1">
    <property type="nucleotide sequence ID" value="NZ_CP042467.1"/>
</dbReference>
<dbReference type="PRINTS" id="PR01171">
    <property type="entry name" value="BCTLIPOCALIN"/>
</dbReference>
<proteinExistence type="inferred from homology"/>
<dbReference type="CDD" id="cd19438">
    <property type="entry name" value="lipocalin_Blc-like"/>
    <property type="match status" value="1"/>
</dbReference>
<evidence type="ECO:0000313" key="4">
    <source>
        <dbReference type="EMBL" id="QED26829.1"/>
    </source>
</evidence>
<dbReference type="GO" id="GO:0006950">
    <property type="term" value="P:response to stress"/>
    <property type="evidence" value="ECO:0007669"/>
    <property type="project" value="UniProtKB-ARBA"/>
</dbReference>
<reference evidence="4 5" key="1">
    <citation type="submission" date="2019-08" db="EMBL/GenBank/DDBJ databases">
        <authorList>
            <person name="Liang Q."/>
        </authorList>
    </citation>
    <scope>NUCLEOTIDE SEQUENCE [LARGE SCALE GENOMIC DNA]</scope>
    <source>
        <strain evidence="4 5">V1718</strain>
    </source>
</reference>
<evidence type="ECO:0000259" key="3">
    <source>
        <dbReference type="Pfam" id="PF08212"/>
    </source>
</evidence>
<dbReference type="KEGG" id="bbae:FRD01_06150"/>
<evidence type="ECO:0000313" key="5">
    <source>
        <dbReference type="Proteomes" id="UP000321595"/>
    </source>
</evidence>
<dbReference type="InterPro" id="IPR047202">
    <property type="entry name" value="Lipocalin_Blc-like_dom"/>
</dbReference>
<dbReference type="PANTHER" id="PTHR10612">
    <property type="entry name" value="APOLIPOPROTEIN D"/>
    <property type="match status" value="1"/>
</dbReference>
<dbReference type="Proteomes" id="UP000321595">
    <property type="component" value="Chromosome"/>
</dbReference>
<accession>A0A5B8XTW1</accession>
<dbReference type="Gene3D" id="2.40.128.20">
    <property type="match status" value="1"/>
</dbReference>
<sequence length="177" mass="20134">MRELLVILPLMFVVAACAPTTTERLDLPPLEVVESVDLGRYTGTWYELASYPQSFQEGCFATTATYTLRADGEIDVLNRCRKGSLQGEIDEAHGRARVVDTQTNAKLEVSFFRPFWGDYWIIDLAQDYSHAVVGHPSRDYLWILSRTPTMSDEKYQGILDGIRAKGYPLDRLQKTQH</sequence>